<feature type="domain" description="FCP1 homology" evidence="1">
    <location>
        <begin position="1"/>
        <end position="174"/>
    </location>
</feature>
<proteinExistence type="predicted"/>
<dbReference type="VEuPathDB" id="VectorBase:LDEU012732"/>
<evidence type="ECO:0000259" key="1">
    <source>
        <dbReference type="PROSITE" id="PS50969"/>
    </source>
</evidence>
<sequence>MRDKPLVLVIDLDETIVYVDELHKLSPTDCTIFYRSEIYDFINYMRQWFKNNIFIILWSAGEDSYVREIVFRLNIPFDLILTCNDCDKSILEYDDTMKSVSYVRNHEYVNKWIKTKIMDMTVGSIVYAIIDDKAFENSSCDDPYTYTFCITPINLKTTLNDTIAGTMFATVESLFEIGDFLIYQCIMKPYVTFAICKNNNYTNNEIKFSIEVDDDKSNGVKPIRNYNIHESGIVSFA</sequence>
<evidence type="ECO:0000313" key="3">
    <source>
        <dbReference type="Proteomes" id="UP000288716"/>
    </source>
</evidence>
<name>A0A443RVX5_9ACAR</name>
<dbReference type="AlphaFoldDB" id="A0A443RVX5"/>
<accession>A0A443RVX5</accession>
<dbReference type="InterPro" id="IPR004274">
    <property type="entry name" value="FCP1_dom"/>
</dbReference>
<dbReference type="PROSITE" id="PS50969">
    <property type="entry name" value="FCP1"/>
    <property type="match status" value="1"/>
</dbReference>
<dbReference type="Proteomes" id="UP000288716">
    <property type="component" value="Unassembled WGS sequence"/>
</dbReference>
<comment type="caution">
    <text evidence="2">The sequence shown here is derived from an EMBL/GenBank/DDBJ whole genome shotgun (WGS) entry which is preliminary data.</text>
</comment>
<dbReference type="InterPro" id="IPR023214">
    <property type="entry name" value="HAD_sf"/>
</dbReference>
<gene>
    <name evidence="2" type="ORF">B4U80_12322</name>
</gene>
<dbReference type="SUPFAM" id="SSF56784">
    <property type="entry name" value="HAD-like"/>
    <property type="match status" value="1"/>
</dbReference>
<dbReference type="OrthoDB" id="6533772at2759"/>
<reference evidence="2 3" key="1">
    <citation type="journal article" date="2018" name="Gigascience">
        <title>Genomes of trombidid mites reveal novel predicted allergens and laterally-transferred genes associated with secondary metabolism.</title>
        <authorList>
            <person name="Dong X."/>
            <person name="Chaisiri K."/>
            <person name="Xia D."/>
            <person name="Armstrong S.D."/>
            <person name="Fang Y."/>
            <person name="Donnelly M.J."/>
            <person name="Kadowaki T."/>
            <person name="McGarry J.W."/>
            <person name="Darby A.C."/>
            <person name="Makepeace B.L."/>
        </authorList>
    </citation>
    <scope>NUCLEOTIDE SEQUENCE [LARGE SCALE GENOMIC DNA]</scope>
    <source>
        <strain evidence="2">UoL-UT</strain>
    </source>
</reference>
<evidence type="ECO:0000313" key="2">
    <source>
        <dbReference type="EMBL" id="RWS19308.1"/>
    </source>
</evidence>
<dbReference type="InterPro" id="IPR036412">
    <property type="entry name" value="HAD-like_sf"/>
</dbReference>
<dbReference type="EMBL" id="NCKV01027741">
    <property type="protein sequence ID" value="RWS19308.1"/>
    <property type="molecule type" value="Genomic_DNA"/>
</dbReference>
<dbReference type="Pfam" id="PF03031">
    <property type="entry name" value="NIF"/>
    <property type="match status" value="1"/>
</dbReference>
<protein>
    <recommendedName>
        <fullName evidence="1">FCP1 homology domain-containing protein</fullName>
    </recommendedName>
</protein>
<keyword evidence="3" id="KW-1185">Reference proteome</keyword>
<dbReference type="Gene3D" id="3.40.50.1000">
    <property type="entry name" value="HAD superfamily/HAD-like"/>
    <property type="match status" value="1"/>
</dbReference>
<organism evidence="2 3">
    <name type="scientific">Leptotrombidium deliense</name>
    <dbReference type="NCBI Taxonomy" id="299467"/>
    <lineage>
        <taxon>Eukaryota</taxon>
        <taxon>Metazoa</taxon>
        <taxon>Ecdysozoa</taxon>
        <taxon>Arthropoda</taxon>
        <taxon>Chelicerata</taxon>
        <taxon>Arachnida</taxon>
        <taxon>Acari</taxon>
        <taxon>Acariformes</taxon>
        <taxon>Trombidiformes</taxon>
        <taxon>Prostigmata</taxon>
        <taxon>Anystina</taxon>
        <taxon>Parasitengona</taxon>
        <taxon>Trombiculoidea</taxon>
        <taxon>Trombiculidae</taxon>
        <taxon>Leptotrombidium</taxon>
    </lineage>
</organism>